<reference evidence="1" key="1">
    <citation type="journal article" date="2020" name="Stud. Mycol.">
        <title>101 Dothideomycetes genomes: a test case for predicting lifestyles and emergence of pathogens.</title>
        <authorList>
            <person name="Haridas S."/>
            <person name="Albert R."/>
            <person name="Binder M."/>
            <person name="Bloem J."/>
            <person name="Labutti K."/>
            <person name="Salamov A."/>
            <person name="Andreopoulos B."/>
            <person name="Baker S."/>
            <person name="Barry K."/>
            <person name="Bills G."/>
            <person name="Bluhm B."/>
            <person name="Cannon C."/>
            <person name="Castanera R."/>
            <person name="Culley D."/>
            <person name="Daum C."/>
            <person name="Ezra D."/>
            <person name="Gonzalez J."/>
            <person name="Henrissat B."/>
            <person name="Kuo A."/>
            <person name="Liang C."/>
            <person name="Lipzen A."/>
            <person name="Lutzoni F."/>
            <person name="Magnuson J."/>
            <person name="Mondo S."/>
            <person name="Nolan M."/>
            <person name="Ohm R."/>
            <person name="Pangilinan J."/>
            <person name="Park H.-J."/>
            <person name="Ramirez L."/>
            <person name="Alfaro M."/>
            <person name="Sun H."/>
            <person name="Tritt A."/>
            <person name="Yoshinaga Y."/>
            <person name="Zwiers L.-H."/>
            <person name="Turgeon B."/>
            <person name="Goodwin S."/>
            <person name="Spatafora J."/>
            <person name="Crous P."/>
            <person name="Grigoriev I."/>
        </authorList>
    </citation>
    <scope>NUCLEOTIDE SEQUENCE</scope>
    <source>
        <strain evidence="1">CBS 122367</strain>
    </source>
</reference>
<gene>
    <name evidence="1" type="ORF">K458DRAFT_114067</name>
</gene>
<organism evidence="1 2">
    <name type="scientific">Lentithecium fluviatile CBS 122367</name>
    <dbReference type="NCBI Taxonomy" id="1168545"/>
    <lineage>
        <taxon>Eukaryota</taxon>
        <taxon>Fungi</taxon>
        <taxon>Dikarya</taxon>
        <taxon>Ascomycota</taxon>
        <taxon>Pezizomycotina</taxon>
        <taxon>Dothideomycetes</taxon>
        <taxon>Pleosporomycetidae</taxon>
        <taxon>Pleosporales</taxon>
        <taxon>Massarineae</taxon>
        <taxon>Lentitheciaceae</taxon>
        <taxon>Lentithecium</taxon>
    </lineage>
</organism>
<dbReference type="AlphaFoldDB" id="A0A6G1INH0"/>
<dbReference type="EMBL" id="MU005601">
    <property type="protein sequence ID" value="KAF2679787.1"/>
    <property type="molecule type" value="Genomic_DNA"/>
</dbReference>
<name>A0A6G1INH0_9PLEO</name>
<proteinExistence type="predicted"/>
<evidence type="ECO:0000313" key="2">
    <source>
        <dbReference type="Proteomes" id="UP000799291"/>
    </source>
</evidence>
<dbReference type="Proteomes" id="UP000799291">
    <property type="component" value="Unassembled WGS sequence"/>
</dbReference>
<keyword evidence="2" id="KW-1185">Reference proteome</keyword>
<sequence length="170" mass="19248">MACGVRRVGAEEGDGMAAVLRWRELMARASEQLKVVVAVFAKLQLQRTCRTEPLARTLWPITRRICLHLRSSYLFHPLHQRTVPYRCSHCRVCDYLSSINIGLYPVGAFEPSLCSSKALALQHALPCPCTPFTVSNPRRTNTFATRQEMCEMTSPITEVSRVIGRKEEQN</sequence>
<accession>A0A6G1INH0</accession>
<evidence type="ECO:0000313" key="1">
    <source>
        <dbReference type="EMBL" id="KAF2679787.1"/>
    </source>
</evidence>
<protein>
    <submittedName>
        <fullName evidence="1">Uncharacterized protein</fullName>
    </submittedName>
</protein>